<reference evidence="1" key="1">
    <citation type="submission" date="2021-03" db="EMBL/GenBank/DDBJ databases">
        <authorList>
            <person name="Li Z."/>
            <person name="Yang C."/>
        </authorList>
    </citation>
    <scope>NUCLEOTIDE SEQUENCE</scope>
    <source>
        <strain evidence="1">Dzin_1.0</strain>
        <tissue evidence="1">Leaf</tissue>
    </source>
</reference>
<name>A0A9D5CAQ9_9LILI</name>
<evidence type="ECO:0000313" key="2">
    <source>
        <dbReference type="Proteomes" id="UP001085076"/>
    </source>
</evidence>
<organism evidence="1 2">
    <name type="scientific">Dioscorea zingiberensis</name>
    <dbReference type="NCBI Taxonomy" id="325984"/>
    <lineage>
        <taxon>Eukaryota</taxon>
        <taxon>Viridiplantae</taxon>
        <taxon>Streptophyta</taxon>
        <taxon>Embryophyta</taxon>
        <taxon>Tracheophyta</taxon>
        <taxon>Spermatophyta</taxon>
        <taxon>Magnoliopsida</taxon>
        <taxon>Liliopsida</taxon>
        <taxon>Dioscoreales</taxon>
        <taxon>Dioscoreaceae</taxon>
        <taxon>Dioscorea</taxon>
    </lineage>
</organism>
<dbReference type="AlphaFoldDB" id="A0A9D5CAQ9"/>
<reference evidence="1" key="2">
    <citation type="journal article" date="2022" name="Hortic Res">
        <title>The genome of Dioscorea zingiberensis sheds light on the biosynthesis, origin and evolution of the medicinally important diosgenin saponins.</title>
        <authorList>
            <person name="Li Y."/>
            <person name="Tan C."/>
            <person name="Li Z."/>
            <person name="Guo J."/>
            <person name="Li S."/>
            <person name="Chen X."/>
            <person name="Wang C."/>
            <person name="Dai X."/>
            <person name="Yang H."/>
            <person name="Song W."/>
            <person name="Hou L."/>
            <person name="Xu J."/>
            <person name="Tong Z."/>
            <person name="Xu A."/>
            <person name="Yuan X."/>
            <person name="Wang W."/>
            <person name="Yang Q."/>
            <person name="Chen L."/>
            <person name="Sun Z."/>
            <person name="Wang K."/>
            <person name="Pan B."/>
            <person name="Chen J."/>
            <person name="Bao Y."/>
            <person name="Liu F."/>
            <person name="Qi X."/>
            <person name="Gang D.R."/>
            <person name="Wen J."/>
            <person name="Li J."/>
        </authorList>
    </citation>
    <scope>NUCLEOTIDE SEQUENCE</scope>
    <source>
        <strain evidence="1">Dzin_1.0</strain>
    </source>
</reference>
<comment type="caution">
    <text evidence="1">The sequence shown here is derived from an EMBL/GenBank/DDBJ whole genome shotgun (WGS) entry which is preliminary data.</text>
</comment>
<sequence length="90" mass="10589">MPTRSSLVIIYRVLFSRASKRSLTEIFPKLPEVYEDSFLSGAEISENRALFLVQEWMLLPSIQRTSFPSLKWCYLETKAVLESQQFLQIW</sequence>
<evidence type="ECO:0000313" key="1">
    <source>
        <dbReference type="EMBL" id="KAJ0969733.1"/>
    </source>
</evidence>
<protein>
    <submittedName>
        <fullName evidence="1">Uncharacterized protein</fullName>
    </submittedName>
</protein>
<dbReference type="Proteomes" id="UP001085076">
    <property type="component" value="Miscellaneous, Linkage group lg06"/>
</dbReference>
<gene>
    <name evidence="1" type="ORF">J5N97_022610</name>
</gene>
<keyword evidence="2" id="KW-1185">Reference proteome</keyword>
<accession>A0A9D5CAQ9</accession>
<proteinExistence type="predicted"/>
<dbReference type="EMBL" id="JAGGNH010000006">
    <property type="protein sequence ID" value="KAJ0969733.1"/>
    <property type="molecule type" value="Genomic_DNA"/>
</dbReference>